<proteinExistence type="predicted"/>
<dbReference type="OrthoDB" id="8030936at2"/>
<evidence type="ECO:0008006" key="3">
    <source>
        <dbReference type="Google" id="ProtNLM"/>
    </source>
</evidence>
<sequence length="130" mass="14872">MDKRRERRLARLVDLQGKLKRLHETRQAAHLRQAEAASTEAAEIARHFEDDDGLAELFPELYHRRIGAALDRAEKAKMASQVEAEHVATARTRARTAENNRRVLASKLDRDHEEKALLELLQIIDTSKAD</sequence>
<dbReference type="PATRIC" id="fig|472175.3.peg.188"/>
<dbReference type="Proteomes" id="UP000053675">
    <property type="component" value="Unassembled WGS sequence"/>
</dbReference>
<dbReference type="EMBL" id="JMQM01000001">
    <property type="protein sequence ID" value="KFB09167.1"/>
    <property type="molecule type" value="Genomic_DNA"/>
</dbReference>
<comment type="caution">
    <text evidence="1">The sequence shown here is derived from an EMBL/GenBank/DDBJ whole genome shotgun (WGS) entry which is preliminary data.</text>
</comment>
<dbReference type="RefSeq" id="WP_036478801.1">
    <property type="nucleotide sequence ID" value="NZ_JMQM01000001.1"/>
</dbReference>
<organism evidence="1 2">
    <name type="scientific">Nitratireductor basaltis</name>
    <dbReference type="NCBI Taxonomy" id="472175"/>
    <lineage>
        <taxon>Bacteria</taxon>
        <taxon>Pseudomonadati</taxon>
        <taxon>Pseudomonadota</taxon>
        <taxon>Alphaproteobacteria</taxon>
        <taxon>Hyphomicrobiales</taxon>
        <taxon>Phyllobacteriaceae</taxon>
        <taxon>Nitratireductor</taxon>
    </lineage>
</organism>
<evidence type="ECO:0000313" key="1">
    <source>
        <dbReference type="EMBL" id="KFB09167.1"/>
    </source>
</evidence>
<evidence type="ECO:0000313" key="2">
    <source>
        <dbReference type="Proteomes" id="UP000053675"/>
    </source>
</evidence>
<reference evidence="1 2" key="1">
    <citation type="submission" date="2014-05" db="EMBL/GenBank/DDBJ databases">
        <title>Draft Genome Sequence of Nitratireductor basaltis Strain UMTGB225, A Marine Bacterium Isolated from Green Barrel Tunicate.</title>
        <authorList>
            <person name="Gan H.Y."/>
        </authorList>
    </citation>
    <scope>NUCLEOTIDE SEQUENCE [LARGE SCALE GENOMIC DNA]</scope>
    <source>
        <strain evidence="1 2">UMTGB225</strain>
    </source>
</reference>
<keyword evidence="2" id="KW-1185">Reference proteome</keyword>
<protein>
    <recommendedName>
        <fullName evidence="3">Type III secretion protein</fullName>
    </recommendedName>
</protein>
<gene>
    <name evidence="1" type="ORF">EL18_00182</name>
</gene>
<dbReference type="STRING" id="472175.EL18_00182"/>
<dbReference type="AlphaFoldDB" id="A0A084U881"/>
<accession>A0A084U881</accession>
<dbReference type="eggNOG" id="ENOG50302TW">
    <property type="taxonomic scope" value="Bacteria"/>
</dbReference>
<name>A0A084U881_9HYPH</name>